<dbReference type="PROSITE" id="PS50053">
    <property type="entry name" value="UBIQUITIN_2"/>
    <property type="match status" value="1"/>
</dbReference>
<dbReference type="AlphaFoldDB" id="A0A9W8G376"/>
<dbReference type="SMART" id="SM00213">
    <property type="entry name" value="UBQ"/>
    <property type="match status" value="1"/>
</dbReference>
<dbReference type="SUPFAM" id="SSF54236">
    <property type="entry name" value="Ubiquitin-like"/>
    <property type="match status" value="1"/>
</dbReference>
<dbReference type="EMBL" id="JANBTW010000027">
    <property type="protein sequence ID" value="KAJ2677873.1"/>
    <property type="molecule type" value="Genomic_DNA"/>
</dbReference>
<dbReference type="InterPro" id="IPR000626">
    <property type="entry name" value="Ubiquitin-like_dom"/>
</dbReference>
<dbReference type="OrthoDB" id="442921at2759"/>
<dbReference type="Gene3D" id="3.10.20.90">
    <property type="entry name" value="Phosphatidylinositol 3-kinase Catalytic Subunit, Chain A, domain 1"/>
    <property type="match status" value="1"/>
</dbReference>
<dbReference type="CDD" id="cd16116">
    <property type="entry name" value="Ubl_Smt3_like"/>
    <property type="match status" value="1"/>
</dbReference>
<protein>
    <recommendedName>
        <fullName evidence="1">Ubiquitin-like domain-containing protein</fullName>
    </recommendedName>
</protein>
<dbReference type="InterPro" id="IPR022617">
    <property type="entry name" value="Rad60/SUMO-like_dom"/>
</dbReference>
<dbReference type="FunFam" id="3.10.20.90:FF:000202">
    <property type="entry name" value="Small ubiquitin-related modifier I"/>
    <property type="match status" value="1"/>
</dbReference>
<reference evidence="2" key="1">
    <citation type="submission" date="2022-07" db="EMBL/GenBank/DDBJ databases">
        <title>Phylogenomic reconstructions and comparative analyses of Kickxellomycotina fungi.</title>
        <authorList>
            <person name="Reynolds N.K."/>
            <person name="Stajich J.E."/>
            <person name="Barry K."/>
            <person name="Grigoriev I.V."/>
            <person name="Crous P."/>
            <person name="Smith M.E."/>
        </authorList>
    </citation>
    <scope>NUCLEOTIDE SEQUENCE</scope>
    <source>
        <strain evidence="2">NRRL 3115</strain>
    </source>
</reference>
<accession>A0A9W8G376</accession>
<gene>
    <name evidence="2" type="ORF">GGI25_002825</name>
</gene>
<evidence type="ECO:0000313" key="2">
    <source>
        <dbReference type="EMBL" id="KAJ2677873.1"/>
    </source>
</evidence>
<sequence length="102" mass="10997">MDPAADTADVKDTKPNATSTDHINIKVVSADSSEVMFKIKRNTKLAKLMQAYCTRTGQALGTVRFLVDGERINADNTPESLGLEDGDAIDAMTEQIGGGIYY</sequence>
<dbReference type="InterPro" id="IPR029071">
    <property type="entry name" value="Ubiquitin-like_domsf"/>
</dbReference>
<name>A0A9W8G376_9FUNG</name>
<proteinExistence type="predicted"/>
<organism evidence="2 3">
    <name type="scientific">Coemansia spiralis</name>
    <dbReference type="NCBI Taxonomy" id="417178"/>
    <lineage>
        <taxon>Eukaryota</taxon>
        <taxon>Fungi</taxon>
        <taxon>Fungi incertae sedis</taxon>
        <taxon>Zoopagomycota</taxon>
        <taxon>Kickxellomycotina</taxon>
        <taxon>Kickxellomycetes</taxon>
        <taxon>Kickxellales</taxon>
        <taxon>Kickxellaceae</taxon>
        <taxon>Coemansia</taxon>
    </lineage>
</organism>
<evidence type="ECO:0000313" key="3">
    <source>
        <dbReference type="Proteomes" id="UP001151518"/>
    </source>
</evidence>
<feature type="domain" description="Ubiquitin-like" evidence="1">
    <location>
        <begin position="21"/>
        <end position="98"/>
    </location>
</feature>
<dbReference type="Proteomes" id="UP001151518">
    <property type="component" value="Unassembled WGS sequence"/>
</dbReference>
<comment type="caution">
    <text evidence="2">The sequence shown here is derived from an EMBL/GenBank/DDBJ whole genome shotgun (WGS) entry which is preliminary data.</text>
</comment>
<dbReference type="Pfam" id="PF11976">
    <property type="entry name" value="Rad60-SLD"/>
    <property type="match status" value="1"/>
</dbReference>
<dbReference type="PANTHER" id="PTHR10562">
    <property type="entry name" value="SMALL UBIQUITIN-RELATED MODIFIER"/>
    <property type="match status" value="1"/>
</dbReference>
<evidence type="ECO:0000259" key="1">
    <source>
        <dbReference type="PROSITE" id="PS50053"/>
    </source>
</evidence>